<feature type="compositionally biased region" description="Basic and acidic residues" evidence="1">
    <location>
        <begin position="120"/>
        <end position="141"/>
    </location>
</feature>
<feature type="compositionally biased region" description="Pro residues" evidence="1">
    <location>
        <begin position="681"/>
        <end position="693"/>
    </location>
</feature>
<feature type="region of interest" description="Disordered" evidence="1">
    <location>
        <begin position="748"/>
        <end position="1000"/>
    </location>
</feature>
<feature type="compositionally biased region" description="Polar residues" evidence="1">
    <location>
        <begin position="984"/>
        <end position="1000"/>
    </location>
</feature>
<feature type="compositionally biased region" description="Basic residues" evidence="1">
    <location>
        <begin position="416"/>
        <end position="427"/>
    </location>
</feature>
<feature type="compositionally biased region" description="Basic residues" evidence="1">
    <location>
        <begin position="303"/>
        <end position="327"/>
    </location>
</feature>
<feature type="compositionally biased region" description="Polar residues" evidence="1">
    <location>
        <begin position="403"/>
        <end position="414"/>
    </location>
</feature>
<feature type="compositionally biased region" description="Low complexity" evidence="1">
    <location>
        <begin position="941"/>
        <end position="963"/>
    </location>
</feature>
<accession>A0AAE0IS34</accession>
<feature type="compositionally biased region" description="Polar residues" evidence="1">
    <location>
        <begin position="1057"/>
        <end position="1081"/>
    </location>
</feature>
<feature type="region of interest" description="Disordered" evidence="1">
    <location>
        <begin position="179"/>
        <end position="209"/>
    </location>
</feature>
<feature type="compositionally biased region" description="Polar residues" evidence="1">
    <location>
        <begin position="434"/>
        <end position="462"/>
    </location>
</feature>
<feature type="compositionally biased region" description="Low complexity" evidence="1">
    <location>
        <begin position="372"/>
        <end position="392"/>
    </location>
</feature>
<keyword evidence="3" id="KW-1185">Reference proteome</keyword>
<feature type="region of interest" description="Disordered" evidence="1">
    <location>
        <begin position="1"/>
        <end position="141"/>
    </location>
</feature>
<evidence type="ECO:0000313" key="2">
    <source>
        <dbReference type="EMBL" id="KAK3330268.1"/>
    </source>
</evidence>
<comment type="caution">
    <text evidence="2">The sequence shown here is derived from an EMBL/GenBank/DDBJ whole genome shotgun (WGS) entry which is preliminary data.</text>
</comment>
<feature type="region of interest" description="Disordered" evidence="1">
    <location>
        <begin position="282"/>
        <end position="358"/>
    </location>
</feature>
<feature type="compositionally biased region" description="Polar residues" evidence="1">
    <location>
        <begin position="512"/>
        <end position="536"/>
    </location>
</feature>
<sequence length="1166" mass="123774">MATASAPKASRPAERGTTTPARPTAALKVTPVPVPKPGSIPSLPPSANHAAAVARASNSNATSASAPQAGFGRLNSAESNVQDAAGSAHRDGRVRNPVPSKLKGKTDGSKGNFSVLHMDVAGRSEATERDAQAKRTSESTELAAKRAFENGYVSLRRNAGRFVHLPDETPPPKPFVPAPASAPTAAANPLSVPANAPASSLSSRRLPLNSEETKAEQARLLTLLRSLHPVLVVDQICTALAFFGGIPGAPPPADDAFPQSAEANGSGRLFIGWIAEIFPKLGGKSNQQQPSPVRQLETSEAVRRRRGRPKGSKATKARKDKGIKKGPIKASSGVQQPQPVGGADESWVDVDDDGVDVPNHVDANVMLLAQAASPQQPQVQEQTQQQTGQAVSTPSRTALPGPSASSGPTPNAISSIKRRGRPKGSKNRPKEPISASSDTVSTASRNFQDIQDTHTPYGSSRGPQIPPTAHNSVANPSFTAVNSSSETATPAKKKAIRSKGPGNKSKTVKQPIESSGGPTITTAPLNTHPLTQTQSEPDPVNQVSSTQTYQSTQRIQPPGRLNMPLPTPPEPSASHTAGTSTQKRKRKPAKDPDASRVGTNGGNNAAAPPTHVNGLTLPTPSITQDQQALATASTSGPPPPKRPRKSQEPKSSVRKQNEAAATGGGKRQTPTSLGISSPSSAPNPGPAPVPGPVPAQVANAGADSRLGSGHVPVPISVESTMAAISSPQHGQFEAQSPTIENYEAQLQAQLEQQTETEPQTLSTQSRLDPRHLMASHLHQHQQQQQKHHLQQRQQVQQQAQPQGPQQQPSASQSRSPNPPPQPIKSQTGSPISAQQPVRSSHSQSYSQYRPTNAQYSQQQQEQEHHKPQQQQQQSYSSTQHQQSQHQHQQQQHQQQQHQQQQHQQQQHQQQQHQQQQHQQQQHQQQQQHFSTQQQATPVSAQSQQYPTNSQQTPQYTSSQQPYQANHQYSSGQQQVASQRYQQQLGTSSAGTASYTAHQSPQFGASTSNAFNSTDTNNYRASVTNLNNSSYVPQRSQSATPSTTAAYRTIPTHGLPQLSPSFSPSTGPGQHRSATSSHPTGQGIQGMAGVSSFAGSTGADWNLFDTGNLDTAGNQGALGLNNAGYSMNQASVRAPQNAGTTFPPNPLANFDASSLGGGDRYYGVGRR</sequence>
<feature type="compositionally biased region" description="Low complexity" evidence="1">
    <location>
        <begin position="868"/>
        <end position="934"/>
    </location>
</feature>
<feature type="compositionally biased region" description="Acidic residues" evidence="1">
    <location>
        <begin position="346"/>
        <end position="355"/>
    </location>
</feature>
<feature type="compositionally biased region" description="Low complexity" evidence="1">
    <location>
        <begin position="838"/>
        <end position="860"/>
    </location>
</feature>
<protein>
    <submittedName>
        <fullName evidence="2">Uncharacterized protein</fullName>
    </submittedName>
</protein>
<reference evidence="2" key="1">
    <citation type="journal article" date="2023" name="Mol. Phylogenet. Evol.">
        <title>Genome-scale phylogeny and comparative genomics of the fungal order Sordariales.</title>
        <authorList>
            <person name="Hensen N."/>
            <person name="Bonometti L."/>
            <person name="Westerberg I."/>
            <person name="Brannstrom I.O."/>
            <person name="Guillou S."/>
            <person name="Cros-Aarteil S."/>
            <person name="Calhoun S."/>
            <person name="Haridas S."/>
            <person name="Kuo A."/>
            <person name="Mondo S."/>
            <person name="Pangilinan J."/>
            <person name="Riley R."/>
            <person name="LaButti K."/>
            <person name="Andreopoulos B."/>
            <person name="Lipzen A."/>
            <person name="Chen C."/>
            <person name="Yan M."/>
            <person name="Daum C."/>
            <person name="Ng V."/>
            <person name="Clum A."/>
            <person name="Steindorff A."/>
            <person name="Ohm R.A."/>
            <person name="Martin F."/>
            <person name="Silar P."/>
            <person name="Natvig D.O."/>
            <person name="Lalanne C."/>
            <person name="Gautier V."/>
            <person name="Ament-Velasquez S.L."/>
            <person name="Kruys A."/>
            <person name="Hutchinson M.I."/>
            <person name="Powell A.J."/>
            <person name="Barry K."/>
            <person name="Miller A.N."/>
            <person name="Grigoriev I.V."/>
            <person name="Debuchy R."/>
            <person name="Gladieux P."/>
            <person name="Hiltunen Thoren M."/>
            <person name="Johannesson H."/>
        </authorList>
    </citation>
    <scope>NUCLEOTIDE SEQUENCE</scope>
    <source>
        <strain evidence="2">CBS 118394</strain>
    </source>
</reference>
<name>A0AAE0IS34_9PEZI</name>
<feature type="compositionally biased region" description="Low complexity" evidence="1">
    <location>
        <begin position="972"/>
        <end position="983"/>
    </location>
</feature>
<feature type="compositionally biased region" description="Low complexity" evidence="1">
    <location>
        <begin position="748"/>
        <end position="765"/>
    </location>
</feature>
<feature type="compositionally biased region" description="Polar residues" evidence="1">
    <location>
        <begin position="827"/>
        <end position="837"/>
    </location>
</feature>
<organism evidence="2 3">
    <name type="scientific">Apodospora peruviana</name>
    <dbReference type="NCBI Taxonomy" id="516989"/>
    <lineage>
        <taxon>Eukaryota</taxon>
        <taxon>Fungi</taxon>
        <taxon>Dikarya</taxon>
        <taxon>Ascomycota</taxon>
        <taxon>Pezizomycotina</taxon>
        <taxon>Sordariomycetes</taxon>
        <taxon>Sordariomycetidae</taxon>
        <taxon>Sordariales</taxon>
        <taxon>Lasiosphaeriaceae</taxon>
        <taxon>Apodospora</taxon>
    </lineage>
</organism>
<feature type="compositionally biased region" description="Low complexity" evidence="1">
    <location>
        <begin position="15"/>
        <end position="26"/>
    </location>
</feature>
<reference evidence="2" key="2">
    <citation type="submission" date="2023-06" db="EMBL/GenBank/DDBJ databases">
        <authorList>
            <consortium name="Lawrence Berkeley National Laboratory"/>
            <person name="Haridas S."/>
            <person name="Hensen N."/>
            <person name="Bonometti L."/>
            <person name="Westerberg I."/>
            <person name="Brannstrom I.O."/>
            <person name="Guillou S."/>
            <person name="Cros-Aarteil S."/>
            <person name="Calhoun S."/>
            <person name="Kuo A."/>
            <person name="Mondo S."/>
            <person name="Pangilinan J."/>
            <person name="Riley R."/>
            <person name="Labutti K."/>
            <person name="Andreopoulos B."/>
            <person name="Lipzen A."/>
            <person name="Chen C."/>
            <person name="Yanf M."/>
            <person name="Daum C."/>
            <person name="Ng V."/>
            <person name="Clum A."/>
            <person name="Steindorff A."/>
            <person name="Ohm R."/>
            <person name="Martin F."/>
            <person name="Silar P."/>
            <person name="Natvig D."/>
            <person name="Lalanne C."/>
            <person name="Gautier V."/>
            <person name="Ament-Velasquez S.L."/>
            <person name="Kruys A."/>
            <person name="Hutchinson M.I."/>
            <person name="Powell A.J."/>
            <person name="Barry K."/>
            <person name="Miller A.N."/>
            <person name="Grigoriev I.V."/>
            <person name="Debuchy R."/>
            <person name="Gladieux P."/>
            <person name="Thoren M.H."/>
            <person name="Johannesson H."/>
        </authorList>
    </citation>
    <scope>NUCLEOTIDE SEQUENCE</scope>
    <source>
        <strain evidence="2">CBS 118394</strain>
    </source>
</reference>
<feature type="compositionally biased region" description="Pro residues" evidence="1">
    <location>
        <begin position="32"/>
        <end position="44"/>
    </location>
</feature>
<gene>
    <name evidence="2" type="ORF">B0H66DRAFT_53383</name>
</gene>
<feature type="compositionally biased region" description="Low complexity" evidence="1">
    <location>
        <begin position="791"/>
        <end position="815"/>
    </location>
</feature>
<feature type="compositionally biased region" description="Polar residues" evidence="1">
    <location>
        <begin position="616"/>
        <end position="635"/>
    </location>
</feature>
<evidence type="ECO:0000313" key="3">
    <source>
        <dbReference type="Proteomes" id="UP001283341"/>
    </source>
</evidence>
<evidence type="ECO:0000256" key="1">
    <source>
        <dbReference type="SAM" id="MobiDB-lite"/>
    </source>
</evidence>
<feature type="compositionally biased region" description="Polar residues" evidence="1">
    <location>
        <begin position="284"/>
        <end position="298"/>
    </location>
</feature>
<feature type="compositionally biased region" description="Polar residues" evidence="1">
    <location>
        <begin position="469"/>
        <end position="488"/>
    </location>
</feature>
<feature type="compositionally biased region" description="Low complexity" evidence="1">
    <location>
        <begin position="544"/>
        <end position="553"/>
    </location>
</feature>
<dbReference type="EMBL" id="JAUEDM010000001">
    <property type="protein sequence ID" value="KAK3330268.1"/>
    <property type="molecule type" value="Genomic_DNA"/>
</dbReference>
<feature type="region of interest" description="Disordered" evidence="1">
    <location>
        <begin position="1134"/>
        <end position="1153"/>
    </location>
</feature>
<feature type="region of interest" description="Disordered" evidence="1">
    <location>
        <begin position="1050"/>
        <end position="1083"/>
    </location>
</feature>
<feature type="compositionally biased region" description="Low complexity" evidence="1">
    <location>
        <begin position="45"/>
        <end position="69"/>
    </location>
</feature>
<proteinExistence type="predicted"/>
<feature type="region of interest" description="Disordered" evidence="1">
    <location>
        <begin position="372"/>
        <end position="713"/>
    </location>
</feature>
<dbReference type="Proteomes" id="UP001283341">
    <property type="component" value="Unassembled WGS sequence"/>
</dbReference>
<dbReference type="AlphaFoldDB" id="A0AAE0IS34"/>
<feature type="region of interest" description="Disordered" evidence="1">
    <location>
        <begin position="1024"/>
        <end position="1043"/>
    </location>
</feature>